<reference evidence="2" key="1">
    <citation type="submission" date="2016-07" db="EMBL/GenBank/DDBJ databases">
        <title>Pervasive Adenine N6-methylation of Active Genes in Fungi.</title>
        <authorList>
            <consortium name="DOE Joint Genome Institute"/>
            <person name="Mondo S.J."/>
            <person name="Dannebaum R.O."/>
            <person name="Kuo R.C."/>
            <person name="Labutti K."/>
            <person name="Haridas S."/>
            <person name="Kuo A."/>
            <person name="Salamov A."/>
            <person name="Ahrendt S.R."/>
            <person name="Lipzen A."/>
            <person name="Sullivan W."/>
            <person name="Andreopoulos W.B."/>
            <person name="Clum A."/>
            <person name="Lindquist E."/>
            <person name="Daum C."/>
            <person name="Ramamoorthy G.K."/>
            <person name="Gryganskyi A."/>
            <person name="Culley D."/>
            <person name="Magnuson J.K."/>
            <person name="James T.Y."/>
            <person name="O'Malley M.A."/>
            <person name="Stajich J.E."/>
            <person name="Spatafora J.W."/>
            <person name="Visel A."/>
            <person name="Grigoriev I.V."/>
        </authorList>
    </citation>
    <scope>NUCLEOTIDE SEQUENCE [LARGE SCALE GENOMIC DNA]</scope>
    <source>
        <strain evidence="2">CBS 115471</strain>
    </source>
</reference>
<sequence>MFFYRSRLQGAGMARLPAILLVLLSLPLTFGQQIVTASIQKDPGYLLQKDCVKSCIFNGWGVKDLMPGIGCSSPFANECLCRADQESPASKYLTTCVNSSCGTSATADLVRAVSVYDGYCSGAGYPHANGQAQTTPPNSNPQAPTATKVTLVTETAKTSNAASQSSTISGEFRVFVLKLVALAGTVTCFLSLR</sequence>
<name>A0A1Y1ZQV9_9PLEO</name>
<keyword evidence="3" id="KW-1185">Reference proteome</keyword>
<protein>
    <recommendedName>
        <fullName evidence="4">Extracellular membrane protein CFEM domain-containing protein</fullName>
    </recommendedName>
</protein>
<evidence type="ECO:0000256" key="1">
    <source>
        <dbReference type="SAM" id="SignalP"/>
    </source>
</evidence>
<proteinExistence type="predicted"/>
<dbReference type="EMBL" id="MCFA01000049">
    <property type="protein sequence ID" value="ORY12633.1"/>
    <property type="molecule type" value="Genomic_DNA"/>
</dbReference>
<comment type="caution">
    <text evidence="2">The sequence shown here is derived from an EMBL/GenBank/DDBJ whole genome shotgun (WGS) entry which is preliminary data.</text>
</comment>
<feature type="signal peptide" evidence="1">
    <location>
        <begin position="1"/>
        <end position="31"/>
    </location>
</feature>
<keyword evidence="1" id="KW-0732">Signal</keyword>
<gene>
    <name evidence="2" type="ORF">BCR34DRAFT_290643</name>
</gene>
<evidence type="ECO:0008006" key="4">
    <source>
        <dbReference type="Google" id="ProtNLM"/>
    </source>
</evidence>
<feature type="chain" id="PRO_5012350023" description="Extracellular membrane protein CFEM domain-containing protein" evidence="1">
    <location>
        <begin position="32"/>
        <end position="193"/>
    </location>
</feature>
<dbReference type="STRING" id="1231657.A0A1Y1ZQV9"/>
<dbReference type="Proteomes" id="UP000193144">
    <property type="component" value="Unassembled WGS sequence"/>
</dbReference>
<dbReference type="AlphaFoldDB" id="A0A1Y1ZQV9"/>
<accession>A0A1Y1ZQV9</accession>
<organism evidence="2 3">
    <name type="scientific">Clohesyomyces aquaticus</name>
    <dbReference type="NCBI Taxonomy" id="1231657"/>
    <lineage>
        <taxon>Eukaryota</taxon>
        <taxon>Fungi</taxon>
        <taxon>Dikarya</taxon>
        <taxon>Ascomycota</taxon>
        <taxon>Pezizomycotina</taxon>
        <taxon>Dothideomycetes</taxon>
        <taxon>Pleosporomycetidae</taxon>
        <taxon>Pleosporales</taxon>
        <taxon>Lindgomycetaceae</taxon>
        <taxon>Clohesyomyces</taxon>
    </lineage>
</organism>
<evidence type="ECO:0000313" key="2">
    <source>
        <dbReference type="EMBL" id="ORY12633.1"/>
    </source>
</evidence>
<evidence type="ECO:0000313" key="3">
    <source>
        <dbReference type="Proteomes" id="UP000193144"/>
    </source>
</evidence>
<dbReference type="OrthoDB" id="3793150at2759"/>